<dbReference type="Pfam" id="PF00561">
    <property type="entry name" value="Abhydrolase_1"/>
    <property type="match status" value="1"/>
</dbReference>
<dbReference type="PANTHER" id="PTHR43722:SF1">
    <property type="entry name" value="PROLINE IMINOPEPTIDASE"/>
    <property type="match status" value="1"/>
</dbReference>
<sequence>MLAIRFGRWVLLESSAKSSCFLLTFLLTMGGLAASAYAEGKFEQSSCWFDLPRDRDLKCGYLTVPENRSKTSSRPIKLPVVIFEPDRTRHEPIVYLTGGPGQMAMIDNEEDIAQWLSFIDNGPWLRGRRLVVVDQRGVGRAEPSLDCSAHYTPSVWSEVVSKVDEVVEFDLAQKRDVAACRDALLNKGIDLTAYNTIENAADIHDLRIALGIEKWVLYGISYGTKLVLQVLEDHPEDVIAVVLDSTLPPDVGYVDQGSNNLDSALKTLEKDCSKHPGCSKNFPNLMTMIGGIVRQLNAQPVLLRLGQVEGSARFMRVSGDDFLELLFDGFYQRGAIEVLPQLIKDTNEQDYRMLVEILGDDLSGDDKSDFADGMHLSIVCNDSVSPSAPSAQFPLFDHWAADNIYTWACPLWPSAKPVKTHKSLKANQVPVLLLSGEYDPATPSKWAKYVAGNTGSSQLVVFRGIGHDVVDTTPCGGEVVSDFLNNPKAPITTPCLAEMEGPNFLAPEEDSSPALEASAVSPLPRKHLVSGP</sequence>
<keyword evidence="5" id="KW-0378">Hydrolase</keyword>
<dbReference type="GO" id="GO:0005737">
    <property type="term" value="C:cytoplasm"/>
    <property type="evidence" value="ECO:0007669"/>
    <property type="project" value="InterPro"/>
</dbReference>
<dbReference type="AlphaFoldDB" id="A0A368YKB8"/>
<dbReference type="Proteomes" id="UP000253324">
    <property type="component" value="Unassembled WGS sequence"/>
</dbReference>
<organism evidence="5 6">
    <name type="scientific">Phyllobacterium bourgognense</name>
    <dbReference type="NCBI Taxonomy" id="314236"/>
    <lineage>
        <taxon>Bacteria</taxon>
        <taxon>Pseudomonadati</taxon>
        <taxon>Pseudomonadota</taxon>
        <taxon>Alphaproteobacteria</taxon>
        <taxon>Hyphomicrobiales</taxon>
        <taxon>Phyllobacteriaceae</taxon>
        <taxon>Phyllobacterium</taxon>
    </lineage>
</organism>
<name>A0A368YKB8_9HYPH</name>
<feature type="domain" description="AB hydrolase-1" evidence="3">
    <location>
        <begin position="92"/>
        <end position="249"/>
    </location>
</feature>
<keyword evidence="6" id="KW-1185">Reference proteome</keyword>
<evidence type="ECO:0000259" key="3">
    <source>
        <dbReference type="Pfam" id="PF00561"/>
    </source>
</evidence>
<comment type="caution">
    <text evidence="5">The sequence shown here is derived from an EMBL/GenBank/DDBJ whole genome shotgun (WGS) entry which is preliminary data.</text>
</comment>
<evidence type="ECO:0000313" key="6">
    <source>
        <dbReference type="Proteomes" id="UP000253324"/>
    </source>
</evidence>
<dbReference type="Pfam" id="PF08386">
    <property type="entry name" value="Abhydrolase_4"/>
    <property type="match status" value="1"/>
</dbReference>
<gene>
    <name evidence="5" type="ORF">C7476_12313</name>
</gene>
<evidence type="ECO:0000256" key="1">
    <source>
        <dbReference type="ARBA" id="ARBA00021843"/>
    </source>
</evidence>
<dbReference type="GO" id="GO:0006508">
    <property type="term" value="P:proteolysis"/>
    <property type="evidence" value="ECO:0007669"/>
    <property type="project" value="InterPro"/>
</dbReference>
<dbReference type="GO" id="GO:0004177">
    <property type="term" value="F:aminopeptidase activity"/>
    <property type="evidence" value="ECO:0007669"/>
    <property type="project" value="UniProtKB-EC"/>
</dbReference>
<dbReference type="InterPro" id="IPR029058">
    <property type="entry name" value="AB_hydrolase_fold"/>
</dbReference>
<evidence type="ECO:0000259" key="4">
    <source>
        <dbReference type="Pfam" id="PF08386"/>
    </source>
</evidence>
<evidence type="ECO:0000313" key="5">
    <source>
        <dbReference type="EMBL" id="RCW78584.1"/>
    </source>
</evidence>
<dbReference type="SUPFAM" id="SSF53474">
    <property type="entry name" value="alpha/beta-Hydrolases"/>
    <property type="match status" value="1"/>
</dbReference>
<feature type="domain" description="Peptidase S33 tripeptidyl aminopeptidase-like C-terminal" evidence="4">
    <location>
        <begin position="407"/>
        <end position="491"/>
    </location>
</feature>
<dbReference type="Gene3D" id="3.40.50.1820">
    <property type="entry name" value="alpha/beta hydrolase"/>
    <property type="match status" value="1"/>
</dbReference>
<dbReference type="PANTHER" id="PTHR43722">
    <property type="entry name" value="PROLINE IMINOPEPTIDASE"/>
    <property type="match status" value="1"/>
</dbReference>
<dbReference type="InterPro" id="IPR013595">
    <property type="entry name" value="Pept_S33_TAP-like_C"/>
</dbReference>
<dbReference type="EMBL" id="QPJM01000023">
    <property type="protein sequence ID" value="RCW78584.1"/>
    <property type="molecule type" value="Genomic_DNA"/>
</dbReference>
<dbReference type="InterPro" id="IPR005944">
    <property type="entry name" value="Pro_iminopeptidase"/>
</dbReference>
<dbReference type="InterPro" id="IPR000073">
    <property type="entry name" value="AB_hydrolase_1"/>
</dbReference>
<protein>
    <recommendedName>
        <fullName evidence="1">Proline iminopeptidase</fullName>
    </recommendedName>
</protein>
<proteinExistence type="predicted"/>
<evidence type="ECO:0000256" key="2">
    <source>
        <dbReference type="SAM" id="MobiDB-lite"/>
    </source>
</evidence>
<feature type="region of interest" description="Disordered" evidence="2">
    <location>
        <begin position="502"/>
        <end position="532"/>
    </location>
</feature>
<reference evidence="5 6" key="1">
    <citation type="submission" date="2018-07" db="EMBL/GenBank/DDBJ databases">
        <title>Genomic Encyclopedia of Type Strains, Phase III (KMG-III): the genomes of soil and plant-associated and newly described type strains.</title>
        <authorList>
            <person name="Whitman W."/>
        </authorList>
    </citation>
    <scope>NUCLEOTIDE SEQUENCE [LARGE SCALE GENOMIC DNA]</scope>
    <source>
        <strain evidence="5 6">31-25a</strain>
    </source>
</reference>
<accession>A0A368YKB8</accession>